<protein>
    <recommendedName>
        <fullName evidence="7 8">UDP-N-acetylmuramoylalanine--D-glutamate ligase</fullName>
        <ecNumber evidence="7 8">6.3.2.9</ecNumber>
    </recommendedName>
    <alternativeName>
        <fullName evidence="7">D-glutamic acid-adding enzyme</fullName>
    </alternativeName>
    <alternativeName>
        <fullName evidence="7">UDP-N-acetylmuramoyl-L-alanyl-D-glutamate synthetase</fullName>
    </alternativeName>
</protein>
<keyword evidence="5 7" id="KW-0547">Nucleotide-binding</keyword>
<gene>
    <name evidence="7 11" type="primary">murD</name>
    <name evidence="11" type="ORF">RINTU1_33760</name>
</gene>
<dbReference type="Gene3D" id="3.90.190.20">
    <property type="entry name" value="Mur ligase, C-terminal domain"/>
    <property type="match status" value="1"/>
</dbReference>
<dbReference type="Proteomes" id="UP000504714">
    <property type="component" value="Unassembled WGS sequence"/>
</dbReference>
<dbReference type="Pfam" id="PF02875">
    <property type="entry name" value="Mur_ligase_C"/>
    <property type="match status" value="1"/>
</dbReference>
<keyword evidence="7 8" id="KW-0133">Cell shape</keyword>
<dbReference type="GO" id="GO:0051301">
    <property type="term" value="P:cell division"/>
    <property type="evidence" value="ECO:0007669"/>
    <property type="project" value="UniProtKB-KW"/>
</dbReference>
<keyword evidence="6 7" id="KW-0067">ATP-binding</keyword>
<dbReference type="InterPro" id="IPR013221">
    <property type="entry name" value="Mur_ligase_cen"/>
</dbReference>
<comment type="pathway">
    <text evidence="2 7 8">Cell wall biogenesis; peptidoglycan biosynthesis.</text>
</comment>
<dbReference type="PROSITE" id="PS51257">
    <property type="entry name" value="PROKAR_LIPOPROTEIN"/>
    <property type="match status" value="1"/>
</dbReference>
<dbReference type="GO" id="GO:0005737">
    <property type="term" value="C:cytoplasm"/>
    <property type="evidence" value="ECO:0007669"/>
    <property type="project" value="UniProtKB-SubCell"/>
</dbReference>
<comment type="similarity">
    <text evidence="7">Belongs to the MurCDEF family.</text>
</comment>
<dbReference type="GO" id="GO:0005524">
    <property type="term" value="F:ATP binding"/>
    <property type="evidence" value="ECO:0007669"/>
    <property type="project" value="UniProtKB-UniRule"/>
</dbReference>
<dbReference type="InterPro" id="IPR005762">
    <property type="entry name" value="MurD"/>
</dbReference>
<evidence type="ECO:0000313" key="11">
    <source>
        <dbReference type="EMBL" id="GFN47349.1"/>
    </source>
</evidence>
<accession>A0A6L2ZS45</accession>
<evidence type="ECO:0000256" key="3">
    <source>
        <dbReference type="ARBA" id="ARBA00022490"/>
    </source>
</evidence>
<dbReference type="SUPFAM" id="SSF53623">
    <property type="entry name" value="MurD-like peptide ligases, catalytic domain"/>
    <property type="match status" value="1"/>
</dbReference>
<dbReference type="InterPro" id="IPR004101">
    <property type="entry name" value="Mur_ligase_C"/>
</dbReference>
<keyword evidence="4 7" id="KW-0436">Ligase</keyword>
<dbReference type="Pfam" id="PF21799">
    <property type="entry name" value="MurD-like_N"/>
    <property type="match status" value="1"/>
</dbReference>
<keyword evidence="7 8" id="KW-0573">Peptidoglycan synthesis</keyword>
<reference evidence="11 12" key="1">
    <citation type="submission" date="2020-06" db="EMBL/GenBank/DDBJ databases">
        <title>The genome sequence of Candidatus Regiella insecticola strain Tut.</title>
        <authorList>
            <person name="Nikoh N."/>
            <person name="Tsuchida T."/>
            <person name="Koga R."/>
            <person name="Oshima K."/>
            <person name="Hattori M."/>
            <person name="Fukatsu T."/>
        </authorList>
    </citation>
    <scope>NUCLEOTIDE SEQUENCE [LARGE SCALE GENOMIC DNA]</scope>
    <source>
        <strain evidence="11 12">Tut</strain>
    </source>
</reference>
<keyword evidence="7 8" id="KW-0132">Cell division</keyword>
<feature type="domain" description="Mur ligase central" evidence="10">
    <location>
        <begin position="110"/>
        <end position="280"/>
    </location>
</feature>
<dbReference type="GO" id="GO:0008764">
    <property type="term" value="F:UDP-N-acetylmuramoylalanine-D-glutamate ligase activity"/>
    <property type="evidence" value="ECO:0007669"/>
    <property type="project" value="UniProtKB-UniRule"/>
</dbReference>
<evidence type="ECO:0000256" key="6">
    <source>
        <dbReference type="ARBA" id="ARBA00022840"/>
    </source>
</evidence>
<dbReference type="SUPFAM" id="SSF51984">
    <property type="entry name" value="MurCD N-terminal domain"/>
    <property type="match status" value="1"/>
</dbReference>
<dbReference type="Gene3D" id="3.40.1190.10">
    <property type="entry name" value="Mur-like, catalytic domain"/>
    <property type="match status" value="1"/>
</dbReference>
<evidence type="ECO:0000256" key="5">
    <source>
        <dbReference type="ARBA" id="ARBA00022741"/>
    </source>
</evidence>
<dbReference type="InterPro" id="IPR036565">
    <property type="entry name" value="Mur-like_cat_sf"/>
</dbReference>
<keyword evidence="3 7" id="KW-0963">Cytoplasm</keyword>
<name>A0A6L2ZS45_9ENTR</name>
<dbReference type="UniPathway" id="UPA00219"/>
<evidence type="ECO:0000256" key="2">
    <source>
        <dbReference type="ARBA" id="ARBA00004752"/>
    </source>
</evidence>
<evidence type="ECO:0000256" key="1">
    <source>
        <dbReference type="ARBA" id="ARBA00004496"/>
    </source>
</evidence>
<comment type="catalytic activity">
    <reaction evidence="7 8">
        <text>UDP-N-acetyl-alpha-D-muramoyl-L-alanine + D-glutamate + ATP = UDP-N-acetyl-alpha-D-muramoyl-L-alanyl-D-glutamate + ADP + phosphate + H(+)</text>
        <dbReference type="Rhea" id="RHEA:16429"/>
        <dbReference type="ChEBI" id="CHEBI:15378"/>
        <dbReference type="ChEBI" id="CHEBI:29986"/>
        <dbReference type="ChEBI" id="CHEBI:30616"/>
        <dbReference type="ChEBI" id="CHEBI:43474"/>
        <dbReference type="ChEBI" id="CHEBI:83898"/>
        <dbReference type="ChEBI" id="CHEBI:83900"/>
        <dbReference type="ChEBI" id="CHEBI:456216"/>
        <dbReference type="EC" id="6.3.2.9"/>
    </reaction>
</comment>
<organism evidence="11 12">
    <name type="scientific">Candidatus Regiella insecticola</name>
    <dbReference type="NCBI Taxonomy" id="138073"/>
    <lineage>
        <taxon>Bacteria</taxon>
        <taxon>Pseudomonadati</taxon>
        <taxon>Pseudomonadota</taxon>
        <taxon>Gammaproteobacteria</taxon>
        <taxon>Enterobacterales</taxon>
        <taxon>Enterobacteriaceae</taxon>
        <taxon>aphid secondary symbionts</taxon>
        <taxon>Candidatus Regiella</taxon>
    </lineage>
</organism>
<comment type="subcellular location">
    <subcellularLocation>
        <location evidence="1 7 8">Cytoplasm</location>
    </subcellularLocation>
</comment>
<keyword evidence="7 8" id="KW-0961">Cell wall biogenesis/degradation</keyword>
<dbReference type="GO" id="GO:0071555">
    <property type="term" value="P:cell wall organization"/>
    <property type="evidence" value="ECO:0007669"/>
    <property type="project" value="UniProtKB-KW"/>
</dbReference>
<dbReference type="HAMAP" id="MF_00639">
    <property type="entry name" value="MurD"/>
    <property type="match status" value="1"/>
</dbReference>
<dbReference type="GO" id="GO:0009252">
    <property type="term" value="P:peptidoglycan biosynthetic process"/>
    <property type="evidence" value="ECO:0007669"/>
    <property type="project" value="UniProtKB-UniRule"/>
</dbReference>
<dbReference type="EC" id="6.3.2.9" evidence="7 8"/>
<dbReference type="PANTHER" id="PTHR43692:SF1">
    <property type="entry name" value="UDP-N-ACETYLMURAMOYLALANINE--D-GLUTAMATE LIGASE"/>
    <property type="match status" value="1"/>
</dbReference>
<dbReference type="PANTHER" id="PTHR43692">
    <property type="entry name" value="UDP-N-ACETYLMURAMOYLALANINE--D-GLUTAMATE LIGASE"/>
    <property type="match status" value="1"/>
</dbReference>
<evidence type="ECO:0000256" key="4">
    <source>
        <dbReference type="ARBA" id="ARBA00022598"/>
    </source>
</evidence>
<evidence type="ECO:0000256" key="8">
    <source>
        <dbReference type="RuleBase" id="RU003664"/>
    </source>
</evidence>
<dbReference type="SUPFAM" id="SSF53244">
    <property type="entry name" value="MurD-like peptide ligases, peptide-binding domain"/>
    <property type="match status" value="1"/>
</dbReference>
<evidence type="ECO:0000256" key="7">
    <source>
        <dbReference type="HAMAP-Rule" id="MF_00639"/>
    </source>
</evidence>
<sequence length="438" mass="47613">MIDYRGKKVVIIGLGLTGISCVEFFMAKGVTPRVMDTRINPPNVDQLPAVLECHFGSLNQKWLLGADLIVASPGVALADPLLNQAVEAGVEVIGDIELFCRENQVPIVAITGSNGKSTVTTLLGEMARNAGWQVGVGGNIGIPALTLLKQKYQLIVLELSSFQLETTYSLQAQVATILNISEDHSDRYPQGLEQYQAAKLRIYENAHTCVVNVDDALTKPKQDTNAHYSSFGVDVGDYHLHKQQNTVWLQAHGEKVLETDKMKLSGRHNHINALAALALADAAGIPRSSSLAVLTTYTGLAHRFQSVFKNKGISWINDSKATNVVSTKAALEGLAIEGTLYLLLGGDGKSADFSPLLPFLQGEHIRIYCFGRDGQKLAQLRPEISQCTDTLQQAMRLLAPQLVTGDLVLLSPACASLDQFRNYEQRGNEFAYLAKELG</sequence>
<dbReference type="InterPro" id="IPR036615">
    <property type="entry name" value="Mur_ligase_C_dom_sf"/>
</dbReference>
<dbReference type="AlphaFoldDB" id="A0A6L2ZS45"/>
<evidence type="ECO:0000259" key="9">
    <source>
        <dbReference type="Pfam" id="PF02875"/>
    </source>
</evidence>
<feature type="binding site" evidence="7">
    <location>
        <begin position="112"/>
        <end position="118"/>
    </location>
    <ligand>
        <name>ATP</name>
        <dbReference type="ChEBI" id="CHEBI:30616"/>
    </ligand>
</feature>
<dbReference type="NCBIfam" id="TIGR01087">
    <property type="entry name" value="murD"/>
    <property type="match status" value="1"/>
</dbReference>
<keyword evidence="7 8" id="KW-0131">Cell cycle</keyword>
<dbReference type="RefSeq" id="WP_176488846.1">
    <property type="nucleotide sequence ID" value="NZ_BLXO01000009.1"/>
</dbReference>
<feature type="domain" description="Mur ligase C-terminal" evidence="9">
    <location>
        <begin position="302"/>
        <end position="414"/>
    </location>
</feature>
<evidence type="ECO:0000259" key="10">
    <source>
        <dbReference type="Pfam" id="PF08245"/>
    </source>
</evidence>
<dbReference type="EMBL" id="BLXO01000009">
    <property type="protein sequence ID" value="GFN47349.1"/>
    <property type="molecule type" value="Genomic_DNA"/>
</dbReference>
<evidence type="ECO:0000313" key="12">
    <source>
        <dbReference type="Proteomes" id="UP000504714"/>
    </source>
</evidence>
<dbReference type="Gene3D" id="3.40.50.720">
    <property type="entry name" value="NAD(P)-binding Rossmann-like Domain"/>
    <property type="match status" value="1"/>
</dbReference>
<dbReference type="GO" id="GO:0008360">
    <property type="term" value="P:regulation of cell shape"/>
    <property type="evidence" value="ECO:0007669"/>
    <property type="project" value="UniProtKB-KW"/>
</dbReference>
<comment type="function">
    <text evidence="7 8">Cell wall formation. Catalyzes the addition of glutamate to the nucleotide precursor UDP-N-acetylmuramoyl-L-alanine (UMA).</text>
</comment>
<dbReference type="Pfam" id="PF08245">
    <property type="entry name" value="Mur_ligase_M"/>
    <property type="match status" value="1"/>
</dbReference>
<comment type="caution">
    <text evidence="11">The sequence shown here is derived from an EMBL/GenBank/DDBJ whole genome shotgun (WGS) entry which is preliminary data.</text>
</comment>
<proteinExistence type="inferred from homology"/>